<accession>A0A0A0BXW3</accession>
<dbReference type="EMBL" id="AXCZ01000101">
    <property type="protein sequence ID" value="KGM12034.1"/>
    <property type="molecule type" value="Genomic_DNA"/>
</dbReference>
<reference evidence="1 2" key="1">
    <citation type="submission" date="2013-08" db="EMBL/GenBank/DDBJ databases">
        <title>Genome sequencing of Cellulomonas bogoriensis 69B4.</title>
        <authorList>
            <person name="Chen F."/>
            <person name="Li Y."/>
            <person name="Wang G."/>
        </authorList>
    </citation>
    <scope>NUCLEOTIDE SEQUENCE [LARGE SCALE GENOMIC DNA]</scope>
    <source>
        <strain evidence="1 2">69B4</strain>
    </source>
</reference>
<dbReference type="RefSeq" id="WP_035060926.1">
    <property type="nucleotide sequence ID" value="NZ_AXCZ01000101.1"/>
</dbReference>
<comment type="caution">
    <text evidence="1">The sequence shown here is derived from an EMBL/GenBank/DDBJ whole genome shotgun (WGS) entry which is preliminary data.</text>
</comment>
<dbReference type="Proteomes" id="UP000054314">
    <property type="component" value="Unassembled WGS sequence"/>
</dbReference>
<protein>
    <submittedName>
        <fullName evidence="1">Uncharacterized protein</fullName>
    </submittedName>
</protein>
<sequence length="162" mass="16959">MQVALTVEEGVALALAVQTLPPFIGPVRGEGRSVLVDVDLAAIPDVPTLARLSFAAVGSVTIRAALIGYDGDVATFELQAEARGLPAHRLLNHLTDTISDRLRANGLPDDLVELHPGPRAPLARVHVQQAIDARVRGLSLATLDVRDGVVHAGVTVGDVALH</sequence>
<evidence type="ECO:0000313" key="1">
    <source>
        <dbReference type="EMBL" id="KGM12034.1"/>
    </source>
</evidence>
<organism evidence="1 2">
    <name type="scientific">Cellulomonas bogoriensis 69B4 = DSM 16987</name>
    <dbReference type="NCBI Taxonomy" id="1386082"/>
    <lineage>
        <taxon>Bacteria</taxon>
        <taxon>Bacillati</taxon>
        <taxon>Actinomycetota</taxon>
        <taxon>Actinomycetes</taxon>
        <taxon>Micrococcales</taxon>
        <taxon>Cellulomonadaceae</taxon>
        <taxon>Cellulomonas</taxon>
    </lineage>
</organism>
<dbReference type="AlphaFoldDB" id="A0A0A0BXW3"/>
<proteinExistence type="predicted"/>
<name>A0A0A0BXW3_9CELL</name>
<evidence type="ECO:0000313" key="2">
    <source>
        <dbReference type="Proteomes" id="UP000054314"/>
    </source>
</evidence>
<dbReference type="OrthoDB" id="4824764at2"/>
<gene>
    <name evidence="1" type="ORF">N869_02165</name>
</gene>
<keyword evidence="2" id="KW-1185">Reference proteome</keyword>